<feature type="binding site" evidence="2">
    <location>
        <position position="6"/>
    </location>
    <ligand>
        <name>Zn(2+)</name>
        <dbReference type="ChEBI" id="CHEBI:29105"/>
        <label>1</label>
    </ligand>
</feature>
<dbReference type="AlphaFoldDB" id="A0A397WR75"/>
<proteinExistence type="predicted"/>
<evidence type="ECO:0000313" key="4">
    <source>
        <dbReference type="EMBL" id="RIB35563.1"/>
    </source>
</evidence>
<evidence type="ECO:0000259" key="3">
    <source>
        <dbReference type="Pfam" id="PF01171"/>
    </source>
</evidence>
<dbReference type="GO" id="GO:0002144">
    <property type="term" value="C:cytosolic tRNA wobble base thiouridylase complex"/>
    <property type="evidence" value="ECO:0007669"/>
    <property type="project" value="TreeGrafter"/>
</dbReference>
<accession>A0A397WR75</accession>
<evidence type="ECO:0000256" key="1">
    <source>
        <dbReference type="ARBA" id="ARBA00022679"/>
    </source>
</evidence>
<feature type="binding site" evidence="2">
    <location>
        <position position="3"/>
    </location>
    <ligand>
        <name>Zn(2+)</name>
        <dbReference type="ChEBI" id="CHEBI:29105"/>
        <label>1</label>
    </ligand>
</feature>
<dbReference type="PIRSF" id="PIRSF004976">
    <property type="entry name" value="ATPase_YdaO"/>
    <property type="match status" value="1"/>
</dbReference>
<dbReference type="SUPFAM" id="SSF52402">
    <property type="entry name" value="Adenine nucleotide alpha hydrolases-like"/>
    <property type="match status" value="1"/>
</dbReference>
<dbReference type="Proteomes" id="UP000266622">
    <property type="component" value="Unassembled WGS sequence"/>
</dbReference>
<dbReference type="InterPro" id="IPR011063">
    <property type="entry name" value="TilS/TtcA_N"/>
</dbReference>
<keyword evidence="2" id="KW-0479">Metal-binding</keyword>
<gene>
    <name evidence="4" type="ORF">BXU00_00440</name>
</gene>
<feature type="binding site" evidence="2">
    <location>
        <position position="22"/>
    </location>
    <ligand>
        <name>Zn(2+)</name>
        <dbReference type="ChEBI" id="CHEBI:29105"/>
        <label>1</label>
    </ligand>
</feature>
<feature type="domain" description="tRNA(Ile)-lysidine/2-thiocytidine synthase N-terminal" evidence="3">
    <location>
        <begin position="46"/>
        <end position="198"/>
    </location>
</feature>
<evidence type="ECO:0000256" key="2">
    <source>
        <dbReference type="PIRSR" id="PIRSR004976-50"/>
    </source>
</evidence>
<sequence length="291" mass="33960">MKCIKCDKKAIISYPVRFCKEHFIEYYLNKLKETIEKWEMFNKDDKILVAVSGGKDSSSLAYALHLLGYEFEGLYINLEIPNYSNFCEEKVKELFKLINKKLNIIRVSDYGVKVERVRNRPRCSVCGTIKRYLMNRFAYENGFTVLATAHTMPDEVSFFFMNLRSGNLNAIVKQKPVLEGKGKFVKKVKPLIYFTEKENLTFSLINNLPVCRLECPYAEGNTQNVIKNKIYEIDKDFRGLFNQTIHFLEKINIEVKDEEVYECIKCGYPTSSKDIVCSFCKIKEYFSKNPS</sequence>
<dbReference type="EMBL" id="MWMI01000001">
    <property type="protein sequence ID" value="RIB35563.1"/>
    <property type="molecule type" value="Genomic_DNA"/>
</dbReference>
<dbReference type="Pfam" id="PF01171">
    <property type="entry name" value="ATP_bind_3"/>
    <property type="match status" value="1"/>
</dbReference>
<feature type="binding site" evidence="2">
    <location>
        <position position="280"/>
    </location>
    <ligand>
        <name>Zn(2+)</name>
        <dbReference type="ChEBI" id="CHEBI:29105"/>
        <label>2</label>
    </ligand>
</feature>
<feature type="binding site" evidence="2">
    <location>
        <position position="277"/>
    </location>
    <ligand>
        <name>Zn(2+)</name>
        <dbReference type="ChEBI" id="CHEBI:29105"/>
        <label>2</label>
    </ligand>
</feature>
<dbReference type="GO" id="GO:0002143">
    <property type="term" value="P:tRNA wobble position uridine thiolation"/>
    <property type="evidence" value="ECO:0007669"/>
    <property type="project" value="TreeGrafter"/>
</dbReference>
<dbReference type="InterPro" id="IPR035107">
    <property type="entry name" value="tRNA_thiolation_TtcA_Ctu1"/>
</dbReference>
<evidence type="ECO:0000313" key="5">
    <source>
        <dbReference type="Proteomes" id="UP000266622"/>
    </source>
</evidence>
<organism evidence="4 5">
    <name type="scientific">Candidatus Nanoclepta minutus</name>
    <dbReference type="NCBI Taxonomy" id="1940235"/>
    <lineage>
        <taxon>Archaea</taxon>
        <taxon>Nanobdellota</taxon>
        <taxon>Candidatus Nanoclepta</taxon>
    </lineage>
</organism>
<comment type="caution">
    <text evidence="4">The sequence shown here is derived from an EMBL/GenBank/DDBJ whole genome shotgun (WGS) entry which is preliminary data.</text>
</comment>
<protein>
    <recommendedName>
        <fullName evidence="3">tRNA(Ile)-lysidine/2-thiocytidine synthase N-terminal domain-containing protein</fullName>
    </recommendedName>
</protein>
<feature type="binding site" evidence="2">
    <location>
        <position position="266"/>
    </location>
    <ligand>
        <name>Zn(2+)</name>
        <dbReference type="ChEBI" id="CHEBI:29105"/>
        <label>2</label>
    </ligand>
</feature>
<reference evidence="4 5" key="1">
    <citation type="journal article" date="2018" name="Syst. Appl. Microbiol.">
        <title>A new symbiotic nanoarchaeote (Candidatus Nanoclepta minutus) and its host (Zestosphaera tikiterensis gen. nov., sp. nov.) from a New Zealand hot spring.</title>
        <authorList>
            <person name="St John E."/>
            <person name="Liu Y."/>
            <person name="Podar M."/>
            <person name="Stott M.B."/>
            <person name="Meneghin J."/>
            <person name="Chen Z."/>
            <person name="Lagutin K."/>
            <person name="Mitchell K."/>
            <person name="Reysenbach A.L."/>
        </authorList>
    </citation>
    <scope>NUCLEOTIDE SEQUENCE [LARGE SCALE GENOMIC DNA]</scope>
    <source>
        <strain evidence="4">NZ3</strain>
    </source>
</reference>
<dbReference type="GO" id="GO:0000049">
    <property type="term" value="F:tRNA binding"/>
    <property type="evidence" value="ECO:0007669"/>
    <property type="project" value="TreeGrafter"/>
</dbReference>
<dbReference type="GO" id="GO:0046872">
    <property type="term" value="F:metal ion binding"/>
    <property type="evidence" value="ECO:0007669"/>
    <property type="project" value="UniProtKB-KW"/>
</dbReference>
<dbReference type="GO" id="GO:0016740">
    <property type="term" value="F:transferase activity"/>
    <property type="evidence" value="ECO:0007669"/>
    <property type="project" value="UniProtKB-KW"/>
</dbReference>
<keyword evidence="2" id="KW-0862">Zinc</keyword>
<dbReference type="PANTHER" id="PTHR11807">
    <property type="entry name" value="ATPASES OF THE PP SUPERFAMILY-RELATED"/>
    <property type="match status" value="1"/>
</dbReference>
<name>A0A397WR75_9ARCH</name>
<keyword evidence="1" id="KW-0808">Transferase</keyword>
<dbReference type="PANTHER" id="PTHR11807:SF27">
    <property type="entry name" value="TRNA-5-METHYLURIDINE(54) 2-SULFURTRANSFERASE"/>
    <property type="match status" value="1"/>
</dbReference>
<dbReference type="InterPro" id="IPR014729">
    <property type="entry name" value="Rossmann-like_a/b/a_fold"/>
</dbReference>
<dbReference type="Gene3D" id="3.40.50.620">
    <property type="entry name" value="HUPs"/>
    <property type="match status" value="1"/>
</dbReference>
<feature type="binding site" evidence="2">
    <location>
        <position position="263"/>
    </location>
    <ligand>
        <name>Zn(2+)</name>
        <dbReference type="ChEBI" id="CHEBI:29105"/>
        <label>2</label>
    </ligand>
</feature>
<feature type="binding site" evidence="2">
    <location>
        <position position="19"/>
    </location>
    <ligand>
        <name>Zn(2+)</name>
        <dbReference type="ChEBI" id="CHEBI:29105"/>
        <label>1</label>
    </ligand>
</feature>